<feature type="region of interest" description="Disordered" evidence="6">
    <location>
        <begin position="100"/>
        <end position="172"/>
    </location>
</feature>
<dbReference type="GO" id="GO:0004540">
    <property type="term" value="F:RNA nuclease activity"/>
    <property type="evidence" value="ECO:0007669"/>
    <property type="project" value="InterPro"/>
</dbReference>
<dbReference type="RefSeq" id="WP_072715386.1">
    <property type="nucleotide sequence ID" value="NZ_FRAU01000004.1"/>
</dbReference>
<dbReference type="GO" id="GO:0005737">
    <property type="term" value="C:cytoplasm"/>
    <property type="evidence" value="ECO:0007669"/>
    <property type="project" value="TreeGrafter"/>
</dbReference>
<dbReference type="CDD" id="cd04453">
    <property type="entry name" value="S1_RNase_E"/>
    <property type="match status" value="1"/>
</dbReference>
<reference evidence="9" key="1">
    <citation type="submission" date="2016-11" db="EMBL/GenBank/DDBJ databases">
        <authorList>
            <person name="Varghese N."/>
            <person name="Submissions S."/>
        </authorList>
    </citation>
    <scope>NUCLEOTIDE SEQUENCE [LARGE SCALE GENOMIC DNA]</scope>
    <source>
        <strain evidence="9">DSM 22212</strain>
    </source>
</reference>
<dbReference type="GO" id="GO:0006364">
    <property type="term" value="P:rRNA processing"/>
    <property type="evidence" value="ECO:0007669"/>
    <property type="project" value="TreeGrafter"/>
</dbReference>
<dbReference type="STRING" id="633813.SAMN04488087_1533"/>
<dbReference type="Pfam" id="PF10150">
    <property type="entry name" value="RNase_E_G"/>
    <property type="match status" value="1"/>
</dbReference>
<dbReference type="InterPro" id="IPR004659">
    <property type="entry name" value="RNase_E/G"/>
</dbReference>
<dbReference type="GO" id="GO:0003723">
    <property type="term" value="F:RNA binding"/>
    <property type="evidence" value="ECO:0007669"/>
    <property type="project" value="UniProtKB-KW"/>
</dbReference>
<dbReference type="InterPro" id="IPR019307">
    <property type="entry name" value="RNA-bd_AU-1/RNase_E/G"/>
</dbReference>
<feature type="compositionally biased region" description="Low complexity" evidence="6">
    <location>
        <begin position="163"/>
        <end position="172"/>
    </location>
</feature>
<evidence type="ECO:0000256" key="1">
    <source>
        <dbReference type="ARBA" id="ARBA00001946"/>
    </source>
</evidence>
<gene>
    <name evidence="8" type="ORF">SAMN04488087_1533</name>
</gene>
<sequence>MAKEIIINAEKDQTRIAIVENGTLGEFYIEDAEHERTIGNIYLARVCRVMPSIQAAFVDIGQQQDAFLHFSDIAPSLPLQLKFLADPQPSVRKLAAEIEQHHQSLARRRHPRPHRTDPSETSADKSSGGAESTHRRRLDARLRGRRRSAQRRLQRKLSPQTPSAEAETATASSARLDFSPEALLKRDQPLLVKIIKEPISSKGSRVSTDISLAGRFLVLVPFANYVAVSKKITSYKERRRLRALAQSLVPEGFGVIVRTVAEGQNAKALDTDLRLLLEKWERIEKKLAEHPAPPLLLHEDVNMVSSVIRDLFSEDCTRILVDNPRLHRNIRSYVQAVAPHKVDAVQLYQGKAHIFAATGIAQQVAQAFESRVDLPSGGYLYIEHTEAMHVIDVNSGRAGRGLSQEENSLRVNLEAARVIAQQVRVRDLGGIIVIDFIDLKDEKNKKKVYDELKKEFKKDRAVTKILPMSDFGLVQITRQRLRPSLTTTFDKMAERLVREKAVPPASAQPTPEALLKAMERWLQTYRRESGRRHVTLRVHPFTAAYLTRRVPAYPTRWLLKHLVRVRLESDPHLPPLSFRFEDPATGEDLTDRFMIPQNGQLSENVPS</sequence>
<protein>
    <submittedName>
        <fullName evidence="8">Ribonuclease G</fullName>
    </submittedName>
</protein>
<organism evidence="8 9">
    <name type="scientific">Rhodothermus profundi</name>
    <dbReference type="NCBI Taxonomy" id="633813"/>
    <lineage>
        <taxon>Bacteria</taxon>
        <taxon>Pseudomonadati</taxon>
        <taxon>Rhodothermota</taxon>
        <taxon>Rhodothermia</taxon>
        <taxon>Rhodothermales</taxon>
        <taxon>Rhodothermaceae</taxon>
        <taxon>Rhodothermus</taxon>
    </lineage>
</organism>
<evidence type="ECO:0000256" key="6">
    <source>
        <dbReference type="SAM" id="MobiDB-lite"/>
    </source>
</evidence>
<feature type="domain" description="RNA-binding protein AU-1/Ribonuclease E/G" evidence="7">
    <location>
        <begin position="211"/>
        <end position="480"/>
    </location>
</feature>
<evidence type="ECO:0000256" key="5">
    <source>
        <dbReference type="ARBA" id="ARBA00022884"/>
    </source>
</evidence>
<evidence type="ECO:0000313" key="9">
    <source>
        <dbReference type="Proteomes" id="UP000185812"/>
    </source>
</evidence>
<accession>A0A1M6TTX3</accession>
<dbReference type="EMBL" id="FRAU01000004">
    <property type="protein sequence ID" value="SHK60340.1"/>
    <property type="molecule type" value="Genomic_DNA"/>
</dbReference>
<dbReference type="Proteomes" id="UP000185812">
    <property type="component" value="Unassembled WGS sequence"/>
</dbReference>
<keyword evidence="2" id="KW-0479">Metal-binding</keyword>
<dbReference type="InterPro" id="IPR012340">
    <property type="entry name" value="NA-bd_OB-fold"/>
</dbReference>
<keyword evidence="5" id="KW-0694">RNA-binding</keyword>
<keyword evidence="4" id="KW-0460">Magnesium</keyword>
<dbReference type="GO" id="GO:0016787">
    <property type="term" value="F:hydrolase activity"/>
    <property type="evidence" value="ECO:0007669"/>
    <property type="project" value="UniProtKB-KW"/>
</dbReference>
<evidence type="ECO:0000256" key="3">
    <source>
        <dbReference type="ARBA" id="ARBA00022801"/>
    </source>
</evidence>
<proteinExistence type="predicted"/>
<keyword evidence="3" id="KW-0378">Hydrolase</keyword>
<keyword evidence="9" id="KW-1185">Reference proteome</keyword>
<dbReference type="NCBIfam" id="TIGR00757">
    <property type="entry name" value="RNaseEG"/>
    <property type="match status" value="1"/>
</dbReference>
<dbReference type="Gene3D" id="2.40.50.140">
    <property type="entry name" value="Nucleic acid-binding proteins"/>
    <property type="match status" value="1"/>
</dbReference>
<dbReference type="OrthoDB" id="9804278at2"/>
<dbReference type="SUPFAM" id="SSF50249">
    <property type="entry name" value="Nucleic acid-binding proteins"/>
    <property type="match status" value="1"/>
</dbReference>
<feature type="compositionally biased region" description="Basic residues" evidence="6">
    <location>
        <begin position="104"/>
        <end position="113"/>
    </location>
</feature>
<evidence type="ECO:0000256" key="4">
    <source>
        <dbReference type="ARBA" id="ARBA00022842"/>
    </source>
</evidence>
<name>A0A1M6TTX3_9BACT</name>
<feature type="compositionally biased region" description="Basic residues" evidence="6">
    <location>
        <begin position="134"/>
        <end position="155"/>
    </location>
</feature>
<comment type="cofactor">
    <cofactor evidence="1">
        <name>Mg(2+)</name>
        <dbReference type="ChEBI" id="CHEBI:18420"/>
    </cofactor>
</comment>
<evidence type="ECO:0000259" key="7">
    <source>
        <dbReference type="Pfam" id="PF10150"/>
    </source>
</evidence>
<evidence type="ECO:0000256" key="2">
    <source>
        <dbReference type="ARBA" id="ARBA00022723"/>
    </source>
</evidence>
<dbReference type="GO" id="GO:0046872">
    <property type="term" value="F:metal ion binding"/>
    <property type="evidence" value="ECO:0007669"/>
    <property type="project" value="UniProtKB-KW"/>
</dbReference>
<dbReference type="PANTHER" id="PTHR30001">
    <property type="entry name" value="RIBONUCLEASE"/>
    <property type="match status" value="1"/>
</dbReference>
<evidence type="ECO:0000313" key="8">
    <source>
        <dbReference type="EMBL" id="SHK60340.1"/>
    </source>
</evidence>
<dbReference type="AlphaFoldDB" id="A0A1M6TTX3"/>
<dbReference type="PANTHER" id="PTHR30001:SF0">
    <property type="entry name" value="RIBONUCLEASE G"/>
    <property type="match status" value="1"/>
</dbReference>